<sequence>MEVIGLLDTVEGLLIKDRMVFAPLDVVDGPEAMDRIHHFTCRRRIITVHEPIVRATHTLLEIHHCWALRNPADLMKECFRHQACLQWVYCLQQPCHHLSSPVYTYLHHHLRHRNRSLHLRQYLQLLCRIHRRRYLEPEVQCTSKCLLLLRYSCTFNFIL</sequence>
<dbReference type="EMBL" id="JOJR01000115">
    <property type="protein sequence ID" value="RCN44966.1"/>
    <property type="molecule type" value="Genomic_DNA"/>
</dbReference>
<reference evidence="1 2" key="1">
    <citation type="submission" date="2014-10" db="EMBL/GenBank/DDBJ databases">
        <title>Draft genome of the hookworm Ancylostoma caninum.</title>
        <authorList>
            <person name="Mitreva M."/>
        </authorList>
    </citation>
    <scope>NUCLEOTIDE SEQUENCE [LARGE SCALE GENOMIC DNA]</scope>
    <source>
        <strain evidence="1 2">Baltimore</strain>
    </source>
</reference>
<organism evidence="1 2">
    <name type="scientific">Ancylostoma caninum</name>
    <name type="common">Dog hookworm</name>
    <dbReference type="NCBI Taxonomy" id="29170"/>
    <lineage>
        <taxon>Eukaryota</taxon>
        <taxon>Metazoa</taxon>
        <taxon>Ecdysozoa</taxon>
        <taxon>Nematoda</taxon>
        <taxon>Chromadorea</taxon>
        <taxon>Rhabditida</taxon>
        <taxon>Rhabditina</taxon>
        <taxon>Rhabditomorpha</taxon>
        <taxon>Strongyloidea</taxon>
        <taxon>Ancylostomatidae</taxon>
        <taxon>Ancylostomatinae</taxon>
        <taxon>Ancylostoma</taxon>
    </lineage>
</organism>
<gene>
    <name evidence="1" type="ORF">ANCCAN_09010</name>
</gene>
<comment type="caution">
    <text evidence="1">The sequence shown here is derived from an EMBL/GenBank/DDBJ whole genome shotgun (WGS) entry which is preliminary data.</text>
</comment>
<accession>A0A368GKT3</accession>
<dbReference type="AlphaFoldDB" id="A0A368GKT3"/>
<evidence type="ECO:0000313" key="2">
    <source>
        <dbReference type="Proteomes" id="UP000252519"/>
    </source>
</evidence>
<proteinExistence type="predicted"/>
<keyword evidence="2" id="KW-1185">Reference proteome</keyword>
<name>A0A368GKT3_ANCCA</name>
<protein>
    <submittedName>
        <fullName evidence="1">Uncharacterized protein</fullName>
    </submittedName>
</protein>
<dbReference type="Proteomes" id="UP000252519">
    <property type="component" value="Unassembled WGS sequence"/>
</dbReference>
<evidence type="ECO:0000313" key="1">
    <source>
        <dbReference type="EMBL" id="RCN44966.1"/>
    </source>
</evidence>